<organism evidence="14 15">
    <name type="scientific">Plebeiibacterium sediminum</name>
    <dbReference type="NCBI Taxonomy" id="2992112"/>
    <lineage>
        <taxon>Bacteria</taxon>
        <taxon>Pseudomonadati</taxon>
        <taxon>Bacteroidota</taxon>
        <taxon>Bacteroidia</taxon>
        <taxon>Marinilabiliales</taxon>
        <taxon>Marinilabiliaceae</taxon>
        <taxon>Plebeiibacterium</taxon>
    </lineage>
</organism>
<evidence type="ECO:0000313" key="15">
    <source>
        <dbReference type="Proteomes" id="UP001209229"/>
    </source>
</evidence>
<feature type="domain" description="Peptidase M48" evidence="13">
    <location>
        <begin position="84"/>
        <end position="168"/>
    </location>
</feature>
<keyword evidence="9 11" id="KW-0482">Metalloprotease</keyword>
<dbReference type="GO" id="GO:0005886">
    <property type="term" value="C:plasma membrane"/>
    <property type="evidence" value="ECO:0007669"/>
    <property type="project" value="UniProtKB-SubCell"/>
</dbReference>
<protein>
    <submittedName>
        <fullName evidence="14">M48 family metallopeptidase</fullName>
    </submittedName>
</protein>
<keyword evidence="7 11" id="KW-0862">Zinc</keyword>
<evidence type="ECO:0000256" key="5">
    <source>
        <dbReference type="ARBA" id="ARBA00022723"/>
    </source>
</evidence>
<feature type="domain" description="Peptidase M48" evidence="13">
    <location>
        <begin position="173"/>
        <end position="254"/>
    </location>
</feature>
<keyword evidence="4 12" id="KW-0812">Transmembrane</keyword>
<keyword evidence="3 11" id="KW-0645">Protease</keyword>
<accession>A0AAE3SG88</accession>
<evidence type="ECO:0000259" key="13">
    <source>
        <dbReference type="Pfam" id="PF01435"/>
    </source>
</evidence>
<dbReference type="InterPro" id="IPR001915">
    <property type="entry name" value="Peptidase_M48"/>
</dbReference>
<dbReference type="Pfam" id="PF01435">
    <property type="entry name" value="Peptidase_M48"/>
    <property type="match status" value="2"/>
</dbReference>
<dbReference type="CDD" id="cd07325">
    <property type="entry name" value="M48_Ste24p_like"/>
    <property type="match status" value="1"/>
</dbReference>
<evidence type="ECO:0000256" key="7">
    <source>
        <dbReference type="ARBA" id="ARBA00022833"/>
    </source>
</evidence>
<keyword evidence="6 11" id="KW-0378">Hydrolase</keyword>
<dbReference type="Gene3D" id="3.30.2010.10">
    <property type="entry name" value="Metalloproteases ('zincins'), catalytic domain"/>
    <property type="match status" value="1"/>
</dbReference>
<dbReference type="RefSeq" id="WP_301191811.1">
    <property type="nucleotide sequence ID" value="NZ_JAPDPJ010000047.1"/>
</dbReference>
<reference evidence="14" key="1">
    <citation type="submission" date="2022-10" db="EMBL/GenBank/DDBJ databases">
        <authorList>
            <person name="Yu W.X."/>
        </authorList>
    </citation>
    <scope>NUCLEOTIDE SEQUENCE</scope>
    <source>
        <strain evidence="14">AAT</strain>
    </source>
</reference>
<evidence type="ECO:0000256" key="10">
    <source>
        <dbReference type="ARBA" id="ARBA00023136"/>
    </source>
</evidence>
<dbReference type="GO" id="GO:0004222">
    <property type="term" value="F:metalloendopeptidase activity"/>
    <property type="evidence" value="ECO:0007669"/>
    <property type="project" value="InterPro"/>
</dbReference>
<comment type="subcellular location">
    <subcellularLocation>
        <location evidence="1">Cell membrane</location>
        <topology evidence="1">Multi-pass membrane protein</topology>
    </subcellularLocation>
</comment>
<evidence type="ECO:0000256" key="12">
    <source>
        <dbReference type="SAM" id="Phobius"/>
    </source>
</evidence>
<comment type="caution">
    <text evidence="14">The sequence shown here is derived from an EMBL/GenBank/DDBJ whole genome shotgun (WGS) entry which is preliminary data.</text>
</comment>
<dbReference type="Proteomes" id="UP001209229">
    <property type="component" value="Unassembled WGS sequence"/>
</dbReference>
<gene>
    <name evidence="14" type="ORF">OM075_17410</name>
</gene>
<comment type="cofactor">
    <cofactor evidence="11">
        <name>Zn(2+)</name>
        <dbReference type="ChEBI" id="CHEBI:29105"/>
    </cofactor>
    <text evidence="11">Binds 1 zinc ion per subunit.</text>
</comment>
<comment type="similarity">
    <text evidence="11">Belongs to the peptidase M48 family.</text>
</comment>
<feature type="transmembrane region" description="Helical" evidence="12">
    <location>
        <begin position="15"/>
        <end position="36"/>
    </location>
</feature>
<evidence type="ECO:0000256" key="3">
    <source>
        <dbReference type="ARBA" id="ARBA00022670"/>
    </source>
</evidence>
<evidence type="ECO:0000256" key="9">
    <source>
        <dbReference type="ARBA" id="ARBA00023049"/>
    </source>
</evidence>
<dbReference type="PANTHER" id="PTHR43221:SF1">
    <property type="entry name" value="PROTEASE HTPX"/>
    <property type="match status" value="1"/>
</dbReference>
<proteinExistence type="inferred from homology"/>
<sequence>MNNRLNYKVSSKEGFYFGIKLLVSMAAYAALILLFVKGSPIPISTHTITIIVLYAVLIVFALLFRMGILVGYLRGNSIKLTQSQFPDIYKIVVEQCEKIGLKRIPDVFLLQAGGLLNAFATRFMGRNYIVIYSDVLEEAYEKNLASVEFIIGHELGHIKRKHLQKRLFLFPSFIIPFLNQAYSRACEYTCDNIGASLSPDGVVNGLVLLSSGKKLYGRVDVKNFVEQGKTHRGFWVWFAEKISTHPNLTKRIAKFPMHTTTKSQPVIHEQKVKEFSSGDHSKYMPQL</sequence>
<keyword evidence="2" id="KW-1003">Cell membrane</keyword>
<dbReference type="AlphaFoldDB" id="A0AAE3SG88"/>
<keyword evidence="8 12" id="KW-1133">Transmembrane helix</keyword>
<evidence type="ECO:0000256" key="6">
    <source>
        <dbReference type="ARBA" id="ARBA00022801"/>
    </source>
</evidence>
<name>A0AAE3SG88_9BACT</name>
<dbReference type="EMBL" id="JAPDPJ010000047">
    <property type="protein sequence ID" value="MCW3788250.1"/>
    <property type="molecule type" value="Genomic_DNA"/>
</dbReference>
<dbReference type="PANTHER" id="PTHR43221">
    <property type="entry name" value="PROTEASE HTPX"/>
    <property type="match status" value="1"/>
</dbReference>
<evidence type="ECO:0000256" key="2">
    <source>
        <dbReference type="ARBA" id="ARBA00022475"/>
    </source>
</evidence>
<dbReference type="GO" id="GO:0046872">
    <property type="term" value="F:metal ion binding"/>
    <property type="evidence" value="ECO:0007669"/>
    <property type="project" value="UniProtKB-KW"/>
</dbReference>
<keyword evidence="5" id="KW-0479">Metal-binding</keyword>
<dbReference type="GO" id="GO:0006508">
    <property type="term" value="P:proteolysis"/>
    <property type="evidence" value="ECO:0007669"/>
    <property type="project" value="UniProtKB-KW"/>
</dbReference>
<evidence type="ECO:0000256" key="11">
    <source>
        <dbReference type="RuleBase" id="RU003983"/>
    </source>
</evidence>
<evidence type="ECO:0000256" key="8">
    <source>
        <dbReference type="ARBA" id="ARBA00022989"/>
    </source>
</evidence>
<evidence type="ECO:0000256" key="1">
    <source>
        <dbReference type="ARBA" id="ARBA00004651"/>
    </source>
</evidence>
<keyword evidence="15" id="KW-1185">Reference proteome</keyword>
<feature type="transmembrane region" description="Helical" evidence="12">
    <location>
        <begin position="48"/>
        <end position="73"/>
    </location>
</feature>
<dbReference type="InterPro" id="IPR050083">
    <property type="entry name" value="HtpX_protease"/>
</dbReference>
<evidence type="ECO:0000256" key="4">
    <source>
        <dbReference type="ARBA" id="ARBA00022692"/>
    </source>
</evidence>
<keyword evidence="10 12" id="KW-0472">Membrane</keyword>
<evidence type="ECO:0000313" key="14">
    <source>
        <dbReference type="EMBL" id="MCW3788250.1"/>
    </source>
</evidence>